<dbReference type="Proteomes" id="UP001642464">
    <property type="component" value="Unassembled WGS sequence"/>
</dbReference>
<proteinExistence type="inferred from homology"/>
<evidence type="ECO:0000313" key="3">
    <source>
        <dbReference type="EMBL" id="CAK9000933.1"/>
    </source>
</evidence>
<comment type="similarity">
    <text evidence="1">Belongs to the mTERF family.</text>
</comment>
<keyword evidence="4" id="KW-1185">Reference proteome</keyword>
<dbReference type="Gene3D" id="1.25.70.10">
    <property type="entry name" value="Transcription termination factor 3, mitochondrial"/>
    <property type="match status" value="1"/>
</dbReference>
<evidence type="ECO:0000256" key="2">
    <source>
        <dbReference type="ARBA" id="ARBA00022946"/>
    </source>
</evidence>
<sequence>MGSVAEAELLSQLSAILMPDTEIRETRGILKKRTAALFVEYDGYWRHGEKEGMAMDRKKNAALLDYAPAGSFVVRITHHSILNPFVQGHILWITVPPWQAGEVRSLVKTLQAVLAQMVTGLRKFWQPSVLRRMEQVSLQMANKEWTLSEDGQEFTMEAAENLKPKVKWLLDLELSKTQVAKAVASYPPILWRSIEKNLKPKAALLRSYLSLELGSLEDFANWVASCPRVFSYRPSRLSERLTILAGRNETAKLATTHMLPNAEFFDIYGSPAPRSALPNSKGEQ</sequence>
<protein>
    <submittedName>
        <fullName evidence="3">Protein aardvark</fullName>
    </submittedName>
</protein>
<dbReference type="EMBL" id="CAXAMM010003692">
    <property type="protein sequence ID" value="CAK9000933.1"/>
    <property type="molecule type" value="Genomic_DNA"/>
</dbReference>
<dbReference type="Pfam" id="PF02536">
    <property type="entry name" value="mTERF"/>
    <property type="match status" value="1"/>
</dbReference>
<comment type="caution">
    <text evidence="3">The sequence shown here is derived from an EMBL/GenBank/DDBJ whole genome shotgun (WGS) entry which is preliminary data.</text>
</comment>
<evidence type="ECO:0000256" key="1">
    <source>
        <dbReference type="ARBA" id="ARBA00007692"/>
    </source>
</evidence>
<keyword evidence="2" id="KW-0809">Transit peptide</keyword>
<gene>
    <name evidence="3" type="ORF">SCF082_LOCUS6716</name>
</gene>
<evidence type="ECO:0000313" key="4">
    <source>
        <dbReference type="Proteomes" id="UP001642464"/>
    </source>
</evidence>
<name>A0ABP0IEA6_9DINO</name>
<dbReference type="InterPro" id="IPR038538">
    <property type="entry name" value="MTERF_sf"/>
</dbReference>
<organism evidence="3 4">
    <name type="scientific">Durusdinium trenchii</name>
    <dbReference type="NCBI Taxonomy" id="1381693"/>
    <lineage>
        <taxon>Eukaryota</taxon>
        <taxon>Sar</taxon>
        <taxon>Alveolata</taxon>
        <taxon>Dinophyceae</taxon>
        <taxon>Suessiales</taxon>
        <taxon>Symbiodiniaceae</taxon>
        <taxon>Durusdinium</taxon>
    </lineage>
</organism>
<accession>A0ABP0IEA6</accession>
<reference evidence="3 4" key="1">
    <citation type="submission" date="2024-02" db="EMBL/GenBank/DDBJ databases">
        <authorList>
            <person name="Chen Y."/>
            <person name="Shah S."/>
            <person name="Dougan E. K."/>
            <person name="Thang M."/>
            <person name="Chan C."/>
        </authorList>
    </citation>
    <scope>NUCLEOTIDE SEQUENCE [LARGE SCALE GENOMIC DNA]</scope>
</reference>
<dbReference type="InterPro" id="IPR003690">
    <property type="entry name" value="MTERF"/>
</dbReference>